<dbReference type="PANTHER" id="PTHR30136:SF24">
    <property type="entry name" value="HTH-TYPE TRANSCRIPTIONAL REPRESSOR ALLR"/>
    <property type="match status" value="1"/>
</dbReference>
<gene>
    <name evidence="6" type="primary">iclR_3</name>
    <name evidence="6" type="ORF">PSM7751_01558</name>
</gene>
<protein>
    <submittedName>
        <fullName evidence="6">Acetate operon repressor</fullName>
    </submittedName>
</protein>
<evidence type="ECO:0000259" key="5">
    <source>
        <dbReference type="PROSITE" id="PS51078"/>
    </source>
</evidence>
<dbReference type="InterPro" id="IPR014757">
    <property type="entry name" value="Tscrpt_reg_IclR_C"/>
</dbReference>
<dbReference type="InterPro" id="IPR036390">
    <property type="entry name" value="WH_DNA-bd_sf"/>
</dbReference>
<dbReference type="EMBL" id="FWFN01000003">
    <property type="protein sequence ID" value="SLN36281.1"/>
    <property type="molecule type" value="Genomic_DNA"/>
</dbReference>
<name>A0A1X6Z0F8_9RHOB</name>
<reference evidence="6 7" key="1">
    <citation type="submission" date="2017-03" db="EMBL/GenBank/DDBJ databases">
        <authorList>
            <person name="Afonso C.L."/>
            <person name="Miller P.J."/>
            <person name="Scott M.A."/>
            <person name="Spackman E."/>
            <person name="Goraichik I."/>
            <person name="Dimitrov K.M."/>
            <person name="Suarez D.L."/>
            <person name="Swayne D.E."/>
        </authorList>
    </citation>
    <scope>NUCLEOTIDE SEQUENCE [LARGE SCALE GENOMIC DNA]</scope>
    <source>
        <strain evidence="6 7">CECT 7751</strain>
    </source>
</reference>
<keyword evidence="3" id="KW-0804">Transcription</keyword>
<dbReference type="AlphaFoldDB" id="A0A1X6Z0F8"/>
<sequence>MTGATGSDGVKSVRRALELLQLLGQQQEEGLGVSALARRAGLAVSTTHRLLTTLEAQGFAQCDPDTASWSVGRAAFAVGAAYGRRHSFTGPALPFLRRLRDQTHETANLGILDRDRLVTISQVESREIVRAIAPPGGQAPIFCSGMGKALLATWPDAEITALVARVGLPPMTPRSLVTTEAVLTDMARVRQRGYALDDEEHVPGLRCVAAVVWAPSAEPACAISISGLAARLTRDRLDQAGQQVREAARQLTERLGGVAPPGALGEPKPD</sequence>
<accession>A0A1X6Z0F8</accession>
<dbReference type="Gene3D" id="1.10.10.10">
    <property type="entry name" value="Winged helix-like DNA-binding domain superfamily/Winged helix DNA-binding domain"/>
    <property type="match status" value="1"/>
</dbReference>
<dbReference type="GO" id="GO:0003700">
    <property type="term" value="F:DNA-binding transcription factor activity"/>
    <property type="evidence" value="ECO:0007669"/>
    <property type="project" value="TreeGrafter"/>
</dbReference>
<dbReference type="InterPro" id="IPR036388">
    <property type="entry name" value="WH-like_DNA-bd_sf"/>
</dbReference>
<proteinExistence type="predicted"/>
<evidence type="ECO:0000256" key="3">
    <source>
        <dbReference type="ARBA" id="ARBA00023163"/>
    </source>
</evidence>
<keyword evidence="1" id="KW-0805">Transcription regulation</keyword>
<dbReference type="SUPFAM" id="SSF55781">
    <property type="entry name" value="GAF domain-like"/>
    <property type="match status" value="1"/>
</dbReference>
<keyword evidence="2" id="KW-0238">DNA-binding</keyword>
<dbReference type="RefSeq" id="WP_085887444.1">
    <property type="nucleotide sequence ID" value="NZ_FWFN01000003.1"/>
</dbReference>
<evidence type="ECO:0000256" key="1">
    <source>
        <dbReference type="ARBA" id="ARBA00023015"/>
    </source>
</evidence>
<dbReference type="SUPFAM" id="SSF46785">
    <property type="entry name" value="Winged helix' DNA-binding domain"/>
    <property type="match status" value="1"/>
</dbReference>
<dbReference type="Proteomes" id="UP000193963">
    <property type="component" value="Unassembled WGS sequence"/>
</dbReference>
<dbReference type="Pfam" id="PF09339">
    <property type="entry name" value="HTH_IclR"/>
    <property type="match status" value="1"/>
</dbReference>
<dbReference type="Pfam" id="PF01614">
    <property type="entry name" value="IclR_C"/>
    <property type="match status" value="1"/>
</dbReference>
<dbReference type="GO" id="GO:0045892">
    <property type="term" value="P:negative regulation of DNA-templated transcription"/>
    <property type="evidence" value="ECO:0007669"/>
    <property type="project" value="TreeGrafter"/>
</dbReference>
<dbReference type="OrthoDB" id="9807558at2"/>
<dbReference type="PROSITE" id="PS51078">
    <property type="entry name" value="ICLR_ED"/>
    <property type="match status" value="1"/>
</dbReference>
<organism evidence="6 7">
    <name type="scientific">Pseudooceanicola marinus</name>
    <dbReference type="NCBI Taxonomy" id="396013"/>
    <lineage>
        <taxon>Bacteria</taxon>
        <taxon>Pseudomonadati</taxon>
        <taxon>Pseudomonadota</taxon>
        <taxon>Alphaproteobacteria</taxon>
        <taxon>Rhodobacterales</taxon>
        <taxon>Paracoccaceae</taxon>
        <taxon>Pseudooceanicola</taxon>
    </lineage>
</organism>
<evidence type="ECO:0000313" key="7">
    <source>
        <dbReference type="Proteomes" id="UP000193963"/>
    </source>
</evidence>
<dbReference type="GO" id="GO:0003677">
    <property type="term" value="F:DNA binding"/>
    <property type="evidence" value="ECO:0007669"/>
    <property type="project" value="UniProtKB-KW"/>
</dbReference>
<dbReference type="InterPro" id="IPR050707">
    <property type="entry name" value="HTH_MetabolicPath_Reg"/>
</dbReference>
<evidence type="ECO:0000313" key="6">
    <source>
        <dbReference type="EMBL" id="SLN36281.1"/>
    </source>
</evidence>
<evidence type="ECO:0000259" key="4">
    <source>
        <dbReference type="PROSITE" id="PS51077"/>
    </source>
</evidence>
<dbReference type="FunFam" id="1.10.10.10:FF:000056">
    <property type="entry name" value="IclR family transcriptional regulator"/>
    <property type="match status" value="1"/>
</dbReference>
<dbReference type="InterPro" id="IPR005471">
    <property type="entry name" value="Tscrpt_reg_IclR_N"/>
</dbReference>
<feature type="domain" description="IclR-ED" evidence="5">
    <location>
        <begin position="74"/>
        <end position="257"/>
    </location>
</feature>
<dbReference type="SMART" id="SM00346">
    <property type="entry name" value="HTH_ICLR"/>
    <property type="match status" value="1"/>
</dbReference>
<dbReference type="PROSITE" id="PS51077">
    <property type="entry name" value="HTH_ICLR"/>
    <property type="match status" value="1"/>
</dbReference>
<dbReference type="InterPro" id="IPR029016">
    <property type="entry name" value="GAF-like_dom_sf"/>
</dbReference>
<dbReference type="Gene3D" id="3.30.450.40">
    <property type="match status" value="1"/>
</dbReference>
<evidence type="ECO:0000256" key="2">
    <source>
        <dbReference type="ARBA" id="ARBA00023125"/>
    </source>
</evidence>
<feature type="domain" description="HTH iclR-type" evidence="4">
    <location>
        <begin position="10"/>
        <end position="73"/>
    </location>
</feature>
<dbReference type="PANTHER" id="PTHR30136">
    <property type="entry name" value="HELIX-TURN-HELIX TRANSCRIPTIONAL REGULATOR, ICLR FAMILY"/>
    <property type="match status" value="1"/>
</dbReference>
<keyword evidence="7" id="KW-1185">Reference proteome</keyword>